<dbReference type="Proteomes" id="UP001172055">
    <property type="component" value="Unassembled WGS sequence"/>
</dbReference>
<evidence type="ECO:0000259" key="6">
    <source>
        <dbReference type="Pfam" id="PF03717"/>
    </source>
</evidence>
<feature type="domain" description="NTF2-like N-terminal transpeptidase" evidence="7">
    <location>
        <begin position="25"/>
        <end position="148"/>
    </location>
</feature>
<dbReference type="InterPro" id="IPR005311">
    <property type="entry name" value="PBP_dimer"/>
</dbReference>
<feature type="domain" description="Penicillin-binding protein dimerisation" evidence="6">
    <location>
        <begin position="156"/>
        <end position="319"/>
    </location>
</feature>
<keyword evidence="4" id="KW-0732">Signal</keyword>
<feature type="signal peptide" evidence="4">
    <location>
        <begin position="1"/>
        <end position="24"/>
    </location>
</feature>
<feature type="chain" id="PRO_5045802564" evidence="4">
    <location>
        <begin position="25"/>
        <end position="669"/>
    </location>
</feature>
<reference evidence="8 9" key="1">
    <citation type="submission" date="2023-06" db="EMBL/GenBank/DDBJ databases">
        <title>Novel species in genus Planococcus.</title>
        <authorList>
            <person name="Ning S."/>
        </authorList>
    </citation>
    <scope>NUCLEOTIDE SEQUENCE [LARGE SCALE GENOMIC DNA]</scope>
    <source>
        <strain evidence="8 9">N028</strain>
    </source>
</reference>
<dbReference type="Gene3D" id="3.90.1310.10">
    <property type="entry name" value="Penicillin-binding protein 2a (Domain 2)"/>
    <property type="match status" value="1"/>
</dbReference>
<name>A0ABT8N4I2_9BACL</name>
<dbReference type="PANTHER" id="PTHR30627">
    <property type="entry name" value="PEPTIDOGLYCAN D,D-TRANSPEPTIDASE"/>
    <property type="match status" value="1"/>
</dbReference>
<dbReference type="InterPro" id="IPR001460">
    <property type="entry name" value="PCN-bd_Tpept"/>
</dbReference>
<keyword evidence="9" id="KW-1185">Reference proteome</keyword>
<sequence>MNKRLLGVISLLCFFLLAACQQQATPEDRLAEYIGEWNDGNFAEMYNTYLNQGTKDAYSTEEFVERQVKLQEDLGIKNVEVSYKKPAEETEWDPEKPADFPILVKMETLAGPVEFEKTLTLLHETKEEEENWFVEWDPSFIFPQLEAGDNIRVSRTEAARGEITDRNNNGIAVNGSGFDIGIVPKLFTDESKKEELAKLLGITTEFIDSQLGQSWVQPDYFVPIAKAAKSEEKLLKKVDEIQGVTYQGTDMREYPYGEALAHLSGYIGGITAEQLEERKAEGYTANDFIGRQGLELLLEDRLRGKDGMKIFIEKAAEGAEPITVAETPAADGETVKLTIDAELQKTAYAAMEGEPGASAAVDPETGETLALVSSPGFDPNEFMLGISGDRYKELEEDPRNPLFNRFAARYAPGSTIKPITAAIGMEAGTLNPSEGLEIEGKTWQKDESWGDYRVSRLHPEAPNPIDLNKALVYSDNIYFARQALEMGKETFAEGLKNFGFGEDMKYPYGMKAPQISNEGTIGSEGQLADTSFGQGQMLTNILHLASMYEPFITNGTMYKPTLFLDEEDKQVWKEGLVSAENAETLRKGMRNVVVDGYAQSANLKSVPLAGKTGTAELKASKDEEGAENGFFVAYNSKNPDFILAMMVEGVEDNGGSDYVAGFAAKVFEE</sequence>
<dbReference type="Gene3D" id="3.30.1390.30">
    <property type="entry name" value="Penicillin-binding protein 2a, domain 3"/>
    <property type="match status" value="1"/>
</dbReference>
<dbReference type="PANTHER" id="PTHR30627:SF25">
    <property type="entry name" value="PENICILLIN-BINDING PROTEIN 3"/>
    <property type="match status" value="1"/>
</dbReference>
<evidence type="ECO:0000259" key="7">
    <source>
        <dbReference type="Pfam" id="PF05223"/>
    </source>
</evidence>
<dbReference type="SUPFAM" id="SSF56519">
    <property type="entry name" value="Penicillin binding protein dimerisation domain"/>
    <property type="match status" value="1"/>
</dbReference>
<comment type="subcellular location">
    <subcellularLocation>
        <location evidence="1">Membrane</location>
    </subcellularLocation>
</comment>
<evidence type="ECO:0000256" key="2">
    <source>
        <dbReference type="ARBA" id="ARBA00007171"/>
    </source>
</evidence>
<keyword evidence="3" id="KW-0472">Membrane</keyword>
<organism evidence="8 9">
    <name type="scientific">Planococcus shixiaomingii</name>
    <dbReference type="NCBI Taxonomy" id="3058393"/>
    <lineage>
        <taxon>Bacteria</taxon>
        <taxon>Bacillati</taxon>
        <taxon>Bacillota</taxon>
        <taxon>Bacilli</taxon>
        <taxon>Bacillales</taxon>
        <taxon>Caryophanaceae</taxon>
        <taxon>Planococcus</taxon>
    </lineage>
</organism>
<evidence type="ECO:0000313" key="9">
    <source>
        <dbReference type="Proteomes" id="UP001172055"/>
    </source>
</evidence>
<feature type="domain" description="Penicillin-binding protein transpeptidase" evidence="5">
    <location>
        <begin position="359"/>
        <end position="667"/>
    </location>
</feature>
<evidence type="ECO:0000259" key="5">
    <source>
        <dbReference type="Pfam" id="PF00905"/>
    </source>
</evidence>
<evidence type="ECO:0000256" key="4">
    <source>
        <dbReference type="SAM" id="SignalP"/>
    </source>
</evidence>
<dbReference type="PROSITE" id="PS51257">
    <property type="entry name" value="PROKAR_LIPOPROTEIN"/>
    <property type="match status" value="1"/>
</dbReference>
<dbReference type="InterPro" id="IPR007887">
    <property type="entry name" value="MecA_N"/>
</dbReference>
<dbReference type="EMBL" id="JAUJWV010000002">
    <property type="protein sequence ID" value="MDN7242629.1"/>
    <property type="molecule type" value="Genomic_DNA"/>
</dbReference>
<proteinExistence type="inferred from homology"/>
<dbReference type="RefSeq" id="WP_301724180.1">
    <property type="nucleotide sequence ID" value="NZ_JAUJWV010000002.1"/>
</dbReference>
<evidence type="ECO:0000256" key="1">
    <source>
        <dbReference type="ARBA" id="ARBA00004370"/>
    </source>
</evidence>
<evidence type="ECO:0000256" key="3">
    <source>
        <dbReference type="ARBA" id="ARBA00023136"/>
    </source>
</evidence>
<dbReference type="Pfam" id="PF05223">
    <property type="entry name" value="MecA_N"/>
    <property type="match status" value="1"/>
</dbReference>
<comment type="similarity">
    <text evidence="2">Belongs to the transpeptidase family.</text>
</comment>
<dbReference type="InterPro" id="IPR050515">
    <property type="entry name" value="Beta-lactam/transpept"/>
</dbReference>
<evidence type="ECO:0000313" key="8">
    <source>
        <dbReference type="EMBL" id="MDN7242629.1"/>
    </source>
</evidence>
<accession>A0ABT8N4I2</accession>
<dbReference type="InterPro" id="IPR012338">
    <property type="entry name" value="Beta-lactam/transpept-like"/>
</dbReference>
<dbReference type="Pfam" id="PF00905">
    <property type="entry name" value="Transpeptidase"/>
    <property type="match status" value="1"/>
</dbReference>
<gene>
    <name evidence="8" type="ORF">QWY14_12515</name>
</gene>
<comment type="caution">
    <text evidence="8">The sequence shown here is derived from an EMBL/GenBank/DDBJ whole genome shotgun (WGS) entry which is preliminary data.</text>
</comment>
<dbReference type="Gene3D" id="3.40.710.10">
    <property type="entry name" value="DD-peptidase/beta-lactamase superfamily"/>
    <property type="match status" value="1"/>
</dbReference>
<dbReference type="SUPFAM" id="SSF56601">
    <property type="entry name" value="beta-lactamase/transpeptidase-like"/>
    <property type="match status" value="1"/>
</dbReference>
<dbReference type="InterPro" id="IPR036138">
    <property type="entry name" value="PBP_dimer_sf"/>
</dbReference>
<dbReference type="SUPFAM" id="SSF54427">
    <property type="entry name" value="NTF2-like"/>
    <property type="match status" value="1"/>
</dbReference>
<dbReference type="InterPro" id="IPR032710">
    <property type="entry name" value="NTF2-like_dom_sf"/>
</dbReference>
<dbReference type="Gene3D" id="3.10.450.100">
    <property type="entry name" value="NTF2-like, domain 1"/>
    <property type="match status" value="1"/>
</dbReference>
<dbReference type="Pfam" id="PF03717">
    <property type="entry name" value="PBP_dimer"/>
    <property type="match status" value="1"/>
</dbReference>
<protein>
    <submittedName>
        <fullName evidence="8">Penicillin-binding transpeptidase domain-containing protein</fullName>
    </submittedName>
</protein>